<evidence type="ECO:0000313" key="3">
    <source>
        <dbReference type="Proteomes" id="UP000267900"/>
    </source>
</evidence>
<dbReference type="Proteomes" id="UP000267900">
    <property type="component" value="Chromosome"/>
</dbReference>
<dbReference type="SMART" id="SM00530">
    <property type="entry name" value="HTH_XRE"/>
    <property type="match status" value="1"/>
</dbReference>
<dbReference type="EMBL" id="CP034587">
    <property type="protein sequence ID" value="AZQ73637.1"/>
    <property type="molecule type" value="Genomic_DNA"/>
</dbReference>
<dbReference type="InterPro" id="IPR010982">
    <property type="entry name" value="Lambda_DNA-bd_dom_sf"/>
</dbReference>
<dbReference type="RefSeq" id="WP_126916148.1">
    <property type="nucleotide sequence ID" value="NZ_CP034587.1"/>
</dbReference>
<name>A0A3Q9FZ60_STRLT</name>
<dbReference type="Pfam" id="PF19054">
    <property type="entry name" value="DUF5753"/>
    <property type="match status" value="1"/>
</dbReference>
<evidence type="ECO:0000259" key="1">
    <source>
        <dbReference type="PROSITE" id="PS50943"/>
    </source>
</evidence>
<reference evidence="2 3" key="1">
    <citation type="submission" date="2018-12" db="EMBL/GenBank/DDBJ databases">
        <title>The whole draft genome of Streptomyce luteoverticillatus CGMCC 15060.</title>
        <authorList>
            <person name="Feng Z."/>
            <person name="Chen G."/>
            <person name="Zhang J."/>
            <person name="Zhu H."/>
            <person name="Yu X."/>
            <person name="Zhang W."/>
            <person name="Zhang X."/>
        </authorList>
    </citation>
    <scope>NUCLEOTIDE SEQUENCE [LARGE SCALE GENOMIC DNA]</scope>
    <source>
        <strain evidence="2 3">CGMCC 15060</strain>
    </source>
</reference>
<sequence length="283" mass="31562">MPSRPTPSARQQRLGAELRRLREQSGLSAPQAAERLGTTRTGISNIEAGRFGVSVERVRSMARIYGCADQRLIDALAAMAEERVKGWWEAYRELLPPGHLTIAELEHHAVALRTAQIIHMPGLLQTEDYAKAVFATAVPRHTATELRRRVSFRMRRRDVLDRNPPFVCTFLIHEAAVRRQLGGLKVMARQLEHVLEESERENITVRAIPLAAGGFPTSGLSTVYAVGPVPQLDTVHLDVAEGSALVDAQAHVANYRAILDETEKYALSPERTRDLVRKVIKEM</sequence>
<dbReference type="Pfam" id="PF13560">
    <property type="entry name" value="HTH_31"/>
    <property type="match status" value="1"/>
</dbReference>
<dbReference type="GO" id="GO:0003677">
    <property type="term" value="F:DNA binding"/>
    <property type="evidence" value="ECO:0007669"/>
    <property type="project" value="InterPro"/>
</dbReference>
<dbReference type="PROSITE" id="PS50943">
    <property type="entry name" value="HTH_CROC1"/>
    <property type="match status" value="1"/>
</dbReference>
<dbReference type="Gene3D" id="1.10.260.40">
    <property type="entry name" value="lambda repressor-like DNA-binding domains"/>
    <property type="match status" value="1"/>
</dbReference>
<dbReference type="OrthoDB" id="3462393at2"/>
<dbReference type="SUPFAM" id="SSF47413">
    <property type="entry name" value="lambda repressor-like DNA-binding domains"/>
    <property type="match status" value="1"/>
</dbReference>
<accession>A0A3Q9FZ60</accession>
<feature type="domain" description="HTH cro/C1-type" evidence="1">
    <location>
        <begin position="18"/>
        <end position="72"/>
    </location>
</feature>
<evidence type="ECO:0000313" key="2">
    <source>
        <dbReference type="EMBL" id="AZQ73637.1"/>
    </source>
</evidence>
<proteinExistence type="predicted"/>
<keyword evidence="3" id="KW-1185">Reference proteome</keyword>
<dbReference type="InterPro" id="IPR001387">
    <property type="entry name" value="Cro/C1-type_HTH"/>
</dbReference>
<dbReference type="AlphaFoldDB" id="A0A3Q9FZ60"/>
<protein>
    <submittedName>
        <fullName evidence="2">XRE family transcriptional regulator</fullName>
    </submittedName>
</protein>
<gene>
    <name evidence="2" type="ORF">EKH77_22590</name>
</gene>
<dbReference type="CDD" id="cd00093">
    <property type="entry name" value="HTH_XRE"/>
    <property type="match status" value="1"/>
</dbReference>
<dbReference type="InterPro" id="IPR043917">
    <property type="entry name" value="DUF5753"/>
</dbReference>
<organism evidence="2 3">
    <name type="scientific">Streptomyces luteoverticillatus</name>
    <name type="common">Streptoverticillium luteoverticillatus</name>
    <dbReference type="NCBI Taxonomy" id="66425"/>
    <lineage>
        <taxon>Bacteria</taxon>
        <taxon>Bacillati</taxon>
        <taxon>Actinomycetota</taxon>
        <taxon>Actinomycetes</taxon>
        <taxon>Kitasatosporales</taxon>
        <taxon>Streptomycetaceae</taxon>
        <taxon>Streptomyces</taxon>
    </lineage>
</organism>